<keyword evidence="3" id="KW-1185">Reference proteome</keyword>
<dbReference type="OrthoDB" id="2439188at2"/>
<dbReference type="STRING" id="241244.ATY39_10345"/>
<dbReference type="KEGG" id="rst:ATY39_10345"/>
<feature type="region of interest" description="Disordered" evidence="1">
    <location>
        <begin position="64"/>
        <end position="99"/>
    </location>
</feature>
<sequence>MFKNNREELYSLSNQFIEIFIADIFSKNKVNMDEIRSKVSDDQREKLKKTVDQLKVQVEEFINSNNTKSITEKEPKEQPSSPLREKLKQAKAENEDTEK</sequence>
<name>A0A143HDJ6_9BACL</name>
<gene>
    <name evidence="2" type="ORF">ATY39_10345</name>
</gene>
<feature type="compositionally biased region" description="Basic and acidic residues" evidence="1">
    <location>
        <begin position="70"/>
        <end position="99"/>
    </location>
</feature>
<evidence type="ECO:0000313" key="3">
    <source>
        <dbReference type="Proteomes" id="UP000076021"/>
    </source>
</evidence>
<reference evidence="3" key="2">
    <citation type="submission" date="2016-03" db="EMBL/GenBank/DDBJ databases">
        <authorList>
            <person name="Ploux O."/>
        </authorList>
    </citation>
    <scope>NUCLEOTIDE SEQUENCE [LARGE SCALE GENOMIC DNA]</scope>
    <source>
        <strain evidence="3">PP9</strain>
    </source>
</reference>
<evidence type="ECO:0000256" key="1">
    <source>
        <dbReference type="SAM" id="MobiDB-lite"/>
    </source>
</evidence>
<organism evidence="2 3">
    <name type="scientific">Rummeliibacillus stabekisii</name>
    <dbReference type="NCBI Taxonomy" id="241244"/>
    <lineage>
        <taxon>Bacteria</taxon>
        <taxon>Bacillati</taxon>
        <taxon>Bacillota</taxon>
        <taxon>Bacilli</taxon>
        <taxon>Bacillales</taxon>
        <taxon>Caryophanaceae</taxon>
        <taxon>Rummeliibacillus</taxon>
    </lineage>
</organism>
<dbReference type="EMBL" id="CP014806">
    <property type="protein sequence ID" value="AMW99803.1"/>
    <property type="molecule type" value="Genomic_DNA"/>
</dbReference>
<dbReference type="RefSeq" id="WP_066789479.1">
    <property type="nucleotide sequence ID" value="NZ_CP014806.1"/>
</dbReference>
<proteinExistence type="predicted"/>
<dbReference type="AlphaFoldDB" id="A0A143HDJ6"/>
<reference evidence="2 3" key="1">
    <citation type="journal article" date="2016" name="Genome Announc.">
        <title>Whole-Genome Sequence of Rummeliibacillus stabekisii Strain PP9 Isolated from Antarctic Soil.</title>
        <authorList>
            <person name="da Mota F.F."/>
            <person name="Vollu R.E."/>
            <person name="Jurelevicius D."/>
            <person name="Seldin L."/>
        </authorList>
    </citation>
    <scope>NUCLEOTIDE SEQUENCE [LARGE SCALE GENOMIC DNA]</scope>
    <source>
        <strain evidence="2 3">PP9</strain>
    </source>
</reference>
<evidence type="ECO:0008006" key="4">
    <source>
        <dbReference type="Google" id="ProtNLM"/>
    </source>
</evidence>
<accession>A0A143HDJ6</accession>
<dbReference type="Proteomes" id="UP000076021">
    <property type="component" value="Chromosome"/>
</dbReference>
<evidence type="ECO:0000313" key="2">
    <source>
        <dbReference type="EMBL" id="AMW99803.1"/>
    </source>
</evidence>
<protein>
    <recommendedName>
        <fullName evidence="4">Spore coat protein</fullName>
    </recommendedName>
</protein>